<dbReference type="EMBL" id="MWML01000416">
    <property type="protein sequence ID" value="TCG03401.1"/>
    <property type="molecule type" value="Genomic_DNA"/>
</dbReference>
<gene>
    <name evidence="7" type="ORF">BZM27_48755</name>
</gene>
<dbReference type="SUPFAM" id="SSF55874">
    <property type="entry name" value="ATPase domain of HSP90 chaperone/DNA topoisomerase II/histidine kinase"/>
    <property type="match status" value="1"/>
</dbReference>
<dbReference type="PROSITE" id="PS50110">
    <property type="entry name" value="RESPONSE_REGULATORY"/>
    <property type="match status" value="1"/>
</dbReference>
<comment type="catalytic activity">
    <reaction evidence="1">
        <text>ATP + protein L-histidine = ADP + protein N-phospho-L-histidine.</text>
        <dbReference type="EC" id="2.7.13.3"/>
    </reaction>
</comment>
<dbReference type="PANTHER" id="PTHR43547:SF2">
    <property type="entry name" value="HYBRID SIGNAL TRANSDUCTION HISTIDINE KINASE C"/>
    <property type="match status" value="1"/>
</dbReference>
<dbReference type="SUPFAM" id="SSF52172">
    <property type="entry name" value="CheY-like"/>
    <property type="match status" value="1"/>
</dbReference>
<reference evidence="7 8" key="1">
    <citation type="submission" date="2017-02" db="EMBL/GenBank/DDBJ databases">
        <title>Paraburkholderia sophoroidis sp. nov. and Paraburkholderia steynii sp. nov. rhizobial symbionts of the fynbos legume Hypocalyptus sophoroides.</title>
        <authorList>
            <person name="Steenkamp E.T."/>
            <person name="Beukes C.W."/>
            <person name="Van Zyl E."/>
            <person name="Avontuur J."/>
            <person name="Chan W.Y."/>
            <person name="Hassen A."/>
            <person name="Palmer M."/>
            <person name="Mthombeni L."/>
            <person name="Phalane F."/>
            <person name="Sereme K."/>
            <person name="Venter S.N."/>
        </authorList>
    </citation>
    <scope>NUCLEOTIDE SEQUENCE [LARGE SCALE GENOMIC DNA]</scope>
    <source>
        <strain evidence="7 8">HC1.1ba</strain>
    </source>
</reference>
<proteinExistence type="predicted"/>
<dbReference type="PRINTS" id="PR00344">
    <property type="entry name" value="BCTRLSENSOR"/>
</dbReference>
<comment type="caution">
    <text evidence="7">The sequence shown here is derived from an EMBL/GenBank/DDBJ whole genome shotgun (WGS) entry which is preliminary data.</text>
</comment>
<name>A0A4R0XBV9_9BURK</name>
<evidence type="ECO:0000313" key="7">
    <source>
        <dbReference type="EMBL" id="TCG03401.1"/>
    </source>
</evidence>
<dbReference type="CDD" id="cd17580">
    <property type="entry name" value="REC_2_DhkD-like"/>
    <property type="match status" value="1"/>
</dbReference>
<feature type="domain" description="Histidine kinase" evidence="5">
    <location>
        <begin position="1"/>
        <end position="105"/>
    </location>
</feature>
<dbReference type="Pfam" id="PF00072">
    <property type="entry name" value="Response_reg"/>
    <property type="match status" value="1"/>
</dbReference>
<accession>A0A4R0XBV9</accession>
<evidence type="ECO:0000256" key="3">
    <source>
        <dbReference type="ARBA" id="ARBA00022553"/>
    </source>
</evidence>
<evidence type="ECO:0000259" key="6">
    <source>
        <dbReference type="PROSITE" id="PS50110"/>
    </source>
</evidence>
<keyword evidence="3 4" id="KW-0597">Phosphoprotein</keyword>
<dbReference type="InterPro" id="IPR011006">
    <property type="entry name" value="CheY-like_superfamily"/>
</dbReference>
<dbReference type="Gene3D" id="3.40.50.2300">
    <property type="match status" value="1"/>
</dbReference>
<organism evidence="7 8">
    <name type="scientific">Paraburkholderia steynii</name>
    <dbReference type="NCBI Taxonomy" id="1245441"/>
    <lineage>
        <taxon>Bacteria</taxon>
        <taxon>Pseudomonadati</taxon>
        <taxon>Pseudomonadota</taxon>
        <taxon>Betaproteobacteria</taxon>
        <taxon>Burkholderiales</taxon>
        <taxon>Burkholderiaceae</taxon>
        <taxon>Paraburkholderia</taxon>
    </lineage>
</organism>
<dbReference type="SMART" id="SM00387">
    <property type="entry name" value="HATPase_c"/>
    <property type="match status" value="1"/>
</dbReference>
<dbReference type="InterPro" id="IPR004358">
    <property type="entry name" value="Sig_transdc_His_kin-like_C"/>
</dbReference>
<sequence length="245" mass="26078">MWNLVRNALKFTPSGGRIDVSISHKDGFLCVDVADTGQGIAPDFLPRVFDMFSQADTGVGRERGGLGIGLSLVRQLVEMHGGRIEAHSKGLGTGARFSLRLPVPHSSQSATRRSHADTSFLKGLRILLVDDSVEGLEGFRALLELEGAQVRPERNGPDALAAAKESKFDLILSDIGMPGMSGYELIAELRKLPGMEAVPAFALTGYGRQSDAEEAIRAGFDAHLGKPVSLHALLGAIGNARLAKP</sequence>
<feature type="domain" description="Response regulatory" evidence="6">
    <location>
        <begin position="125"/>
        <end position="241"/>
    </location>
</feature>
<dbReference type="EC" id="2.7.13.3" evidence="2"/>
<protein>
    <recommendedName>
        <fullName evidence="2">histidine kinase</fullName>
        <ecNumber evidence="2">2.7.13.3</ecNumber>
    </recommendedName>
</protein>
<evidence type="ECO:0000256" key="2">
    <source>
        <dbReference type="ARBA" id="ARBA00012438"/>
    </source>
</evidence>
<evidence type="ECO:0000256" key="4">
    <source>
        <dbReference type="PROSITE-ProRule" id="PRU00169"/>
    </source>
</evidence>
<feature type="modified residue" description="4-aspartylphosphate" evidence="4">
    <location>
        <position position="174"/>
    </location>
</feature>
<dbReference type="GO" id="GO:0000155">
    <property type="term" value="F:phosphorelay sensor kinase activity"/>
    <property type="evidence" value="ECO:0007669"/>
    <property type="project" value="TreeGrafter"/>
</dbReference>
<dbReference type="InterPro" id="IPR001789">
    <property type="entry name" value="Sig_transdc_resp-reg_receiver"/>
</dbReference>
<evidence type="ECO:0000256" key="1">
    <source>
        <dbReference type="ARBA" id="ARBA00000085"/>
    </source>
</evidence>
<dbReference type="Pfam" id="PF02518">
    <property type="entry name" value="HATPase_c"/>
    <property type="match status" value="1"/>
</dbReference>
<evidence type="ECO:0000259" key="5">
    <source>
        <dbReference type="PROSITE" id="PS50109"/>
    </source>
</evidence>
<dbReference type="InterPro" id="IPR005467">
    <property type="entry name" value="His_kinase_dom"/>
</dbReference>
<dbReference type="SMART" id="SM00448">
    <property type="entry name" value="REC"/>
    <property type="match status" value="1"/>
</dbReference>
<dbReference type="InterPro" id="IPR003594">
    <property type="entry name" value="HATPase_dom"/>
</dbReference>
<dbReference type="AlphaFoldDB" id="A0A4R0XBV9"/>
<dbReference type="Proteomes" id="UP000294200">
    <property type="component" value="Unassembled WGS sequence"/>
</dbReference>
<dbReference type="InterPro" id="IPR036890">
    <property type="entry name" value="HATPase_C_sf"/>
</dbReference>
<evidence type="ECO:0000313" key="8">
    <source>
        <dbReference type="Proteomes" id="UP000294200"/>
    </source>
</evidence>
<dbReference type="Gene3D" id="3.30.565.10">
    <property type="entry name" value="Histidine kinase-like ATPase, C-terminal domain"/>
    <property type="match status" value="1"/>
</dbReference>
<dbReference type="PANTHER" id="PTHR43547">
    <property type="entry name" value="TWO-COMPONENT HISTIDINE KINASE"/>
    <property type="match status" value="1"/>
</dbReference>
<keyword evidence="8" id="KW-1185">Reference proteome</keyword>
<dbReference type="PROSITE" id="PS50109">
    <property type="entry name" value="HIS_KIN"/>
    <property type="match status" value="1"/>
</dbReference>